<evidence type="ECO:0000256" key="2">
    <source>
        <dbReference type="SAM" id="Phobius"/>
    </source>
</evidence>
<protein>
    <submittedName>
        <fullName evidence="3">Uncharacterized protein</fullName>
    </submittedName>
</protein>
<accession>A0A918KW48</accession>
<dbReference type="RefSeq" id="WP_190191080.1">
    <property type="nucleotide sequence ID" value="NZ_BMVU01000014.1"/>
</dbReference>
<dbReference type="EMBL" id="BMVU01000014">
    <property type="protein sequence ID" value="GGX76761.1"/>
    <property type="molecule type" value="Genomic_DNA"/>
</dbReference>
<feature type="compositionally biased region" description="Basic and acidic residues" evidence="1">
    <location>
        <begin position="15"/>
        <end position="31"/>
    </location>
</feature>
<comment type="caution">
    <text evidence="3">The sequence shown here is derived from an EMBL/GenBank/DDBJ whole genome shotgun (WGS) entry which is preliminary data.</text>
</comment>
<evidence type="ECO:0000256" key="1">
    <source>
        <dbReference type="SAM" id="MobiDB-lite"/>
    </source>
</evidence>
<sequence length="206" mass="20184">MGTKTDDEAGADTGTEAKSDEETVEPSKSEEPAGTGAGTQPEAEAQDAAVTGAAAPEAVAQDGDEHAEETAGAAKTPGAGQGAGAVVSAGLGVVSLTGSWVGTVAAARETLIGQLETSSSASVAKQVQEVYGDAWQATALVGGLFALAALIVGVFVLARPAFGVPGAPQPTWIKSVAWAGVVLGVVGLLLSVLKYTDVLLGLPSTG</sequence>
<evidence type="ECO:0000313" key="4">
    <source>
        <dbReference type="Proteomes" id="UP000619244"/>
    </source>
</evidence>
<keyword evidence="2" id="KW-0472">Membrane</keyword>
<keyword evidence="2" id="KW-0812">Transmembrane</keyword>
<reference evidence="3" key="1">
    <citation type="journal article" date="2014" name="Int. J. Syst. Evol. Microbiol.">
        <title>Complete genome sequence of Corynebacterium casei LMG S-19264T (=DSM 44701T), isolated from a smear-ripened cheese.</title>
        <authorList>
            <consortium name="US DOE Joint Genome Institute (JGI-PGF)"/>
            <person name="Walter F."/>
            <person name="Albersmeier A."/>
            <person name="Kalinowski J."/>
            <person name="Ruckert C."/>
        </authorList>
    </citation>
    <scope>NUCLEOTIDE SEQUENCE</scope>
    <source>
        <strain evidence="3">JCM 4790</strain>
    </source>
</reference>
<evidence type="ECO:0000313" key="3">
    <source>
        <dbReference type="EMBL" id="GGX76761.1"/>
    </source>
</evidence>
<dbReference type="AlphaFoldDB" id="A0A918KW48"/>
<gene>
    <name evidence="3" type="ORF">GCM10010358_33960</name>
</gene>
<organism evidence="3 4">
    <name type="scientific">Streptomyces minutiscleroticus</name>
    <dbReference type="NCBI Taxonomy" id="68238"/>
    <lineage>
        <taxon>Bacteria</taxon>
        <taxon>Bacillati</taxon>
        <taxon>Actinomycetota</taxon>
        <taxon>Actinomycetes</taxon>
        <taxon>Kitasatosporales</taxon>
        <taxon>Streptomycetaceae</taxon>
        <taxon>Streptomyces</taxon>
    </lineage>
</organism>
<keyword evidence="2" id="KW-1133">Transmembrane helix</keyword>
<keyword evidence="4" id="KW-1185">Reference proteome</keyword>
<feature type="transmembrane region" description="Helical" evidence="2">
    <location>
        <begin position="134"/>
        <end position="156"/>
    </location>
</feature>
<dbReference type="Proteomes" id="UP000619244">
    <property type="component" value="Unassembled WGS sequence"/>
</dbReference>
<reference evidence="3" key="2">
    <citation type="submission" date="2020-09" db="EMBL/GenBank/DDBJ databases">
        <authorList>
            <person name="Sun Q."/>
            <person name="Ohkuma M."/>
        </authorList>
    </citation>
    <scope>NUCLEOTIDE SEQUENCE</scope>
    <source>
        <strain evidence="3">JCM 4790</strain>
    </source>
</reference>
<feature type="transmembrane region" description="Helical" evidence="2">
    <location>
        <begin position="176"/>
        <end position="193"/>
    </location>
</feature>
<feature type="compositionally biased region" description="Low complexity" evidence="1">
    <location>
        <begin position="48"/>
        <end position="60"/>
    </location>
</feature>
<feature type="region of interest" description="Disordered" evidence="1">
    <location>
        <begin position="1"/>
        <end position="80"/>
    </location>
</feature>
<proteinExistence type="predicted"/>
<name>A0A918KW48_9ACTN</name>